<dbReference type="SMART" id="SM00248">
    <property type="entry name" value="ANK"/>
    <property type="match status" value="1"/>
</dbReference>
<feature type="repeat" description="ANK" evidence="4">
    <location>
        <begin position="136"/>
        <end position="168"/>
    </location>
</feature>
<comment type="similarity">
    <text evidence="1">Belongs to the ankyrin SOCS box (ASB) family.</text>
</comment>
<dbReference type="InterPro" id="IPR002110">
    <property type="entry name" value="Ankyrin_rpt"/>
</dbReference>
<evidence type="ECO:0000256" key="1">
    <source>
        <dbReference type="ARBA" id="ARBA00005949"/>
    </source>
</evidence>
<dbReference type="KEGG" id="bvg:104883495"/>
<dbReference type="EMBL" id="KQ090402">
    <property type="protein sequence ID" value="KMS96179.1"/>
    <property type="molecule type" value="Genomic_DNA"/>
</dbReference>
<dbReference type="OrthoDB" id="673776at2759"/>
<dbReference type="SUPFAM" id="SSF48403">
    <property type="entry name" value="Ankyrin repeat"/>
    <property type="match status" value="1"/>
</dbReference>
<dbReference type="GO" id="GO:0016567">
    <property type="term" value="P:protein ubiquitination"/>
    <property type="evidence" value="ECO:0007669"/>
    <property type="project" value="TreeGrafter"/>
</dbReference>
<dbReference type="Pfam" id="PF12796">
    <property type="entry name" value="Ank_2"/>
    <property type="match status" value="1"/>
</dbReference>
<evidence type="ECO:0000256" key="3">
    <source>
        <dbReference type="ARBA" id="ARBA00023043"/>
    </source>
</evidence>
<dbReference type="OMA" id="GANIECF"/>
<gene>
    <name evidence="5" type="ORF">BVRB_001430</name>
</gene>
<proteinExistence type="inferred from homology"/>
<evidence type="ECO:0000313" key="5">
    <source>
        <dbReference type="EMBL" id="KMS96179.1"/>
    </source>
</evidence>
<dbReference type="GO" id="GO:0045732">
    <property type="term" value="P:positive regulation of protein catabolic process"/>
    <property type="evidence" value="ECO:0007669"/>
    <property type="project" value="TreeGrafter"/>
</dbReference>
<evidence type="ECO:0000256" key="4">
    <source>
        <dbReference type="PROSITE-ProRule" id="PRU00023"/>
    </source>
</evidence>
<sequence length="452" mass="50955">MAAFFPDCSDYHLSPEEKAEEVANFKLNLGRFTPSHLLKWAEDYEFIPEALKLEQAAYLVPYYNLLTEIKRLIRIDDKEQFASFLKANHELVQNYSPDGLLQLLCSHSAVACVTALLESRLDVDINSMDRKLAYHTGMSPLHIAACNLSFSMTKLLLEHGADAEIHSDAYGTPLHIVLAAFKKHKYIGGWTADKSILMLLYFFCLPALKEPLDTVRLLASHSNKVEDLCICYMNFDRVTDYAALLMVAWDKLMDSSAEGGLETTPVGQHLSRVLSNASLQQEICESNFNVLSKERLVKHLTTAFSVVKTMWMTIGVLERYCHSRVESVPMHELPFHIACELVTDAGLYLKSGGANIECFQPNLTSEAKVLLKRKYYAEPRRSGPILRSFLGKPVTAASLSLMPHFQYRTLHILNFMDNHLCKTPQVKPSSHNVLALAKVCAPLVWMAKRSIK</sequence>
<dbReference type="InterPro" id="IPR051573">
    <property type="entry name" value="Ankyrin-SOCS_box_domain"/>
</dbReference>
<keyword evidence="6" id="KW-1185">Reference proteome</keyword>
<dbReference type="PROSITE" id="PS50297">
    <property type="entry name" value="ANK_REP_REGION"/>
    <property type="match status" value="1"/>
</dbReference>
<name>A0A0J8B4Q0_BETVV</name>
<evidence type="ECO:0000256" key="2">
    <source>
        <dbReference type="ARBA" id="ARBA00022737"/>
    </source>
</evidence>
<organism evidence="5 6">
    <name type="scientific">Beta vulgaris subsp. vulgaris</name>
    <name type="common">Beet</name>
    <dbReference type="NCBI Taxonomy" id="3555"/>
    <lineage>
        <taxon>Eukaryota</taxon>
        <taxon>Viridiplantae</taxon>
        <taxon>Streptophyta</taxon>
        <taxon>Embryophyta</taxon>
        <taxon>Tracheophyta</taxon>
        <taxon>Spermatophyta</taxon>
        <taxon>Magnoliopsida</taxon>
        <taxon>eudicotyledons</taxon>
        <taxon>Gunneridae</taxon>
        <taxon>Pentapetalae</taxon>
        <taxon>Caryophyllales</taxon>
        <taxon>Chenopodiaceae</taxon>
        <taxon>Betoideae</taxon>
        <taxon>Beta</taxon>
    </lineage>
</organism>
<accession>A0A0J8B4Q0</accession>
<dbReference type="AlphaFoldDB" id="A0A0J8B4Q0"/>
<dbReference type="InterPro" id="IPR036770">
    <property type="entry name" value="Ankyrin_rpt-contain_sf"/>
</dbReference>
<protein>
    <submittedName>
        <fullName evidence="5">Uncharacterized protein</fullName>
    </submittedName>
</protein>
<keyword evidence="2" id="KW-0677">Repeat</keyword>
<keyword evidence="3 4" id="KW-0040">ANK repeat</keyword>
<dbReference type="Gramene" id="KMS96179">
    <property type="protein sequence ID" value="KMS96179"/>
    <property type="gene ID" value="BVRB_001430"/>
</dbReference>
<dbReference type="PANTHER" id="PTHR24136">
    <property type="entry name" value="SOWAH (DROSOPHILA) HOMOLOG"/>
    <property type="match status" value="1"/>
</dbReference>
<dbReference type="PROSITE" id="PS50088">
    <property type="entry name" value="ANK_REPEAT"/>
    <property type="match status" value="1"/>
</dbReference>
<dbReference type="Proteomes" id="UP000035740">
    <property type="component" value="Unassembled WGS sequence"/>
</dbReference>
<dbReference type="Gene3D" id="1.25.40.20">
    <property type="entry name" value="Ankyrin repeat-containing domain"/>
    <property type="match status" value="1"/>
</dbReference>
<dbReference type="PANTHER" id="PTHR24136:SF37">
    <property type="entry name" value="OS01G0942900 PROTEIN"/>
    <property type="match status" value="1"/>
</dbReference>
<evidence type="ECO:0000313" key="6">
    <source>
        <dbReference type="Proteomes" id="UP000035740"/>
    </source>
</evidence>
<reference evidence="5 6" key="1">
    <citation type="journal article" date="2014" name="Nature">
        <title>The genome of the recently domesticated crop plant sugar beet (Beta vulgaris).</title>
        <authorList>
            <person name="Dohm J.C."/>
            <person name="Minoche A.E."/>
            <person name="Holtgrawe D."/>
            <person name="Capella-Gutierrez S."/>
            <person name="Zakrzewski F."/>
            <person name="Tafer H."/>
            <person name="Rupp O."/>
            <person name="Sorensen T.R."/>
            <person name="Stracke R."/>
            <person name="Reinhardt R."/>
            <person name="Goesmann A."/>
            <person name="Kraft T."/>
            <person name="Schulz B."/>
            <person name="Stadler P.F."/>
            <person name="Schmidt T."/>
            <person name="Gabaldon T."/>
            <person name="Lehrach H."/>
            <person name="Weisshaar B."/>
            <person name="Himmelbauer H."/>
        </authorList>
    </citation>
    <scope>NUCLEOTIDE SEQUENCE [LARGE SCALE GENOMIC DNA]</scope>
    <source>
        <tissue evidence="5">Taproot</tissue>
    </source>
</reference>